<dbReference type="Pfam" id="PF04114">
    <property type="entry name" value="Gaa1"/>
    <property type="match status" value="1"/>
</dbReference>
<feature type="transmembrane region" description="Helical" evidence="1">
    <location>
        <begin position="443"/>
        <end position="459"/>
    </location>
</feature>
<feature type="transmembrane region" description="Helical" evidence="1">
    <location>
        <begin position="576"/>
        <end position="599"/>
    </location>
</feature>
<dbReference type="Pfam" id="PF01138">
    <property type="entry name" value="RNase_PH"/>
    <property type="match status" value="1"/>
</dbReference>
<keyword evidence="1" id="KW-0812">Transmembrane</keyword>
<dbReference type="AlphaFoldDB" id="A0A8C2RFT5"/>
<sequence length="601" mass="65469">MAGLELLSDQGYRVDGRRAGELRKIQARMGVFAQADGSAYIEQGNTKALAVVYGPHEIRGSRARALPDRALVNCQYSSATFSTGERKRRPHGDRKSCEMGLHLRQTFEAAILTQLHPRSQIDIYVQMVSGINVYGILRAPRAASTESLVLTVPCGPDSTNSQAVGLMLALAAHFRGQIYWAKDIIFLVTEHDLLGTEAWLEAYHDVNVTGMQSSPLQGRAGAIQAAVALDLLNLFQTFCQKGGLLCTLQGKLQPQDWTSIDGPLQSVQTLLLMVLQQASGRPHGAHGLFLRYRVEALTLRGINSFRQYKYDLVAVGKALEGMFRKLNHLLERLHQSFFFYLLPALSRFVSIGLYMPAAGFLLLVLGLKALELWMQLHEAGVGPEEAGKTPGSSPPHPPTQGVALASLVAPLLVSQAMGLALYVLPVLGQHVATQHFPVAEAEAVVLTLLAIYAAGLALPHNTHRVVSTQAPDRGWMALKLVALIYLALQLACITLTNFSLGFLLAASMVPAAAVTKPSGPRPLYTALLVLTSPAATLLGSLFLWRELQEAPLSLAEGWQLFLAALAQGVLEHHTYGSLLFPLLALGLYPCWLLFWNVLFWK</sequence>
<proteinExistence type="predicted"/>
<feature type="transmembrane region" description="Helical" evidence="1">
    <location>
        <begin position="480"/>
        <end position="503"/>
    </location>
</feature>
<dbReference type="PANTHER" id="PTHR13304:SF0">
    <property type="entry name" value="GLYCOSYLPHOSPHATIDYLINOSITOL ANCHOR ATTACHMENT 1 PROTEIN"/>
    <property type="match status" value="1"/>
</dbReference>
<feature type="transmembrane region" description="Helical" evidence="1">
    <location>
        <begin position="551"/>
        <end position="570"/>
    </location>
</feature>
<name>A0A8C2RFT5_CAPHI</name>
<reference evidence="3" key="1">
    <citation type="submission" date="2019-03" db="EMBL/GenBank/DDBJ databases">
        <title>Genome sequencing and reference-guided assembly of Black Bengal Goat (Capra hircus).</title>
        <authorList>
            <person name="Siddiki A.Z."/>
            <person name="Baten A."/>
            <person name="Billah M."/>
            <person name="Alam M.A.U."/>
            <person name="Shawrob K.S.M."/>
            <person name="Saha S."/>
            <person name="Chowdhury M."/>
            <person name="Rahman A.H."/>
            <person name="Stear M."/>
            <person name="Miah G."/>
            <person name="Das G.B."/>
            <person name="Hossain M.M."/>
            <person name="Kumkum M."/>
            <person name="Islam M.S."/>
            <person name="Mollah A.M."/>
            <person name="Ahsan A."/>
            <person name="Tusar F."/>
            <person name="Khan M.K.I."/>
        </authorList>
    </citation>
    <scope>NUCLEOTIDE SEQUENCE [LARGE SCALE GENOMIC DNA]</scope>
</reference>
<dbReference type="InterPro" id="IPR001247">
    <property type="entry name" value="ExoRNase_PH_dom1"/>
</dbReference>
<dbReference type="GO" id="GO:0016255">
    <property type="term" value="P:attachment of GPI anchor to protein"/>
    <property type="evidence" value="ECO:0007669"/>
    <property type="project" value="TreeGrafter"/>
</dbReference>
<dbReference type="GO" id="GO:0042765">
    <property type="term" value="C:GPI-anchor transamidase complex"/>
    <property type="evidence" value="ECO:0007669"/>
    <property type="project" value="InterPro"/>
</dbReference>
<organism evidence="3">
    <name type="scientific">Capra hircus</name>
    <name type="common">Goat</name>
    <dbReference type="NCBI Taxonomy" id="9925"/>
    <lineage>
        <taxon>Eukaryota</taxon>
        <taxon>Metazoa</taxon>
        <taxon>Chordata</taxon>
        <taxon>Craniata</taxon>
        <taxon>Vertebrata</taxon>
        <taxon>Euteleostomi</taxon>
        <taxon>Mammalia</taxon>
        <taxon>Eutheria</taxon>
        <taxon>Laurasiatheria</taxon>
        <taxon>Artiodactyla</taxon>
        <taxon>Ruminantia</taxon>
        <taxon>Pecora</taxon>
        <taxon>Bovidae</taxon>
        <taxon>Caprinae</taxon>
        <taxon>Capra</taxon>
    </lineage>
</organism>
<keyword evidence="1" id="KW-0472">Membrane</keyword>
<feature type="domain" description="Exoribonuclease phosphorolytic" evidence="2">
    <location>
        <begin position="21"/>
        <end position="129"/>
    </location>
</feature>
<feature type="transmembrane region" description="Helical" evidence="1">
    <location>
        <begin position="337"/>
        <end position="365"/>
    </location>
</feature>
<evidence type="ECO:0000259" key="2">
    <source>
        <dbReference type="Pfam" id="PF01138"/>
    </source>
</evidence>
<protein>
    <recommendedName>
        <fullName evidence="2">Exoribonuclease phosphorolytic domain-containing protein</fullName>
    </recommendedName>
</protein>
<dbReference type="InterPro" id="IPR007246">
    <property type="entry name" value="Gaa1"/>
</dbReference>
<reference evidence="3" key="2">
    <citation type="submission" date="2025-08" db="UniProtKB">
        <authorList>
            <consortium name="Ensembl"/>
        </authorList>
    </citation>
    <scope>IDENTIFICATION</scope>
</reference>
<dbReference type="SUPFAM" id="SSF54211">
    <property type="entry name" value="Ribosomal protein S5 domain 2-like"/>
    <property type="match status" value="1"/>
</dbReference>
<dbReference type="Ensembl" id="ENSCHIT00010039256.1">
    <property type="protein sequence ID" value="ENSCHIP00010027812.1"/>
    <property type="gene ID" value="ENSCHIG00010020732.1"/>
</dbReference>
<dbReference type="Gene3D" id="3.30.230.70">
    <property type="entry name" value="GHMP Kinase, N-terminal domain"/>
    <property type="match status" value="1"/>
</dbReference>
<feature type="transmembrane region" description="Helical" evidence="1">
    <location>
        <begin position="523"/>
        <end position="544"/>
    </location>
</feature>
<keyword evidence="1" id="KW-1133">Transmembrane helix</keyword>
<dbReference type="InterPro" id="IPR020568">
    <property type="entry name" value="Ribosomal_Su5_D2-typ_SF"/>
</dbReference>
<evidence type="ECO:0000256" key="1">
    <source>
        <dbReference type="SAM" id="Phobius"/>
    </source>
</evidence>
<dbReference type="InterPro" id="IPR027408">
    <property type="entry name" value="PNPase/RNase_PH_dom_sf"/>
</dbReference>
<dbReference type="PANTHER" id="PTHR13304">
    <property type="entry name" value="GLYCOSYLPHOSPHATIDYLINOSITOL ANCHOR ATTACHMENT 1 PROTEIN"/>
    <property type="match status" value="1"/>
</dbReference>
<evidence type="ECO:0000313" key="3">
    <source>
        <dbReference type="Ensembl" id="ENSCHIP00010027812.1"/>
    </source>
</evidence>
<accession>A0A8C2RFT5</accession>
<feature type="transmembrane region" description="Helical" evidence="1">
    <location>
        <begin position="402"/>
        <end position="423"/>
    </location>
</feature>